<dbReference type="EMBL" id="CAJNIZ010042995">
    <property type="protein sequence ID" value="CAE7646321.1"/>
    <property type="molecule type" value="Genomic_DNA"/>
</dbReference>
<evidence type="ECO:0000313" key="2">
    <source>
        <dbReference type="EMBL" id="CAE7646321.1"/>
    </source>
</evidence>
<accession>A0A812VWG9</accession>
<comment type="caution">
    <text evidence="2">The sequence shown here is derived from an EMBL/GenBank/DDBJ whole genome shotgun (WGS) entry which is preliminary data.</text>
</comment>
<organism evidence="2 3">
    <name type="scientific">Symbiodinium pilosum</name>
    <name type="common">Dinoflagellate</name>
    <dbReference type="NCBI Taxonomy" id="2952"/>
    <lineage>
        <taxon>Eukaryota</taxon>
        <taxon>Sar</taxon>
        <taxon>Alveolata</taxon>
        <taxon>Dinophyceae</taxon>
        <taxon>Suessiales</taxon>
        <taxon>Symbiodiniaceae</taxon>
        <taxon>Symbiodinium</taxon>
    </lineage>
</organism>
<dbReference type="AlphaFoldDB" id="A0A812VWG9"/>
<feature type="region of interest" description="Disordered" evidence="1">
    <location>
        <begin position="115"/>
        <end position="144"/>
    </location>
</feature>
<proteinExistence type="predicted"/>
<evidence type="ECO:0000313" key="3">
    <source>
        <dbReference type="Proteomes" id="UP000649617"/>
    </source>
</evidence>
<evidence type="ECO:0000256" key="1">
    <source>
        <dbReference type="SAM" id="MobiDB-lite"/>
    </source>
</evidence>
<sequence>MRAYEMLRKLRLDEEHRLSQVAVDEPEWDHLAYLRRSPSPCRLRTNGTMWPTRKGAWRSRAGGVYLPPEMAETERRGSASLSPARWMYPEEFNRPFREARRSPSYTRYDREEISCSSSSSSSSTVPKRRRKKRRLRSSSHETRPSPHYVLEASWVCKQSFHEYTSQVRGLIHSDLSYDDALISEASAGIILVPWACFRFVRFDGLSDQISSGAQTGVACDLRCGSPCTVRRLQNISPSKARAPGRGGAVPRRALPCYDCRAWPDRC</sequence>
<reference evidence="2" key="1">
    <citation type="submission" date="2021-02" db="EMBL/GenBank/DDBJ databases">
        <authorList>
            <person name="Dougan E. K."/>
            <person name="Rhodes N."/>
            <person name="Thang M."/>
            <person name="Chan C."/>
        </authorList>
    </citation>
    <scope>NUCLEOTIDE SEQUENCE</scope>
</reference>
<dbReference type="OrthoDB" id="445277at2759"/>
<feature type="compositionally biased region" description="Basic residues" evidence="1">
    <location>
        <begin position="126"/>
        <end position="137"/>
    </location>
</feature>
<protein>
    <submittedName>
        <fullName evidence="2">Uncharacterized protein</fullName>
    </submittedName>
</protein>
<name>A0A812VWG9_SYMPI</name>
<dbReference type="Proteomes" id="UP000649617">
    <property type="component" value="Unassembled WGS sequence"/>
</dbReference>
<gene>
    <name evidence="2" type="ORF">SPIL2461_LOCUS17182</name>
</gene>
<keyword evidence="3" id="KW-1185">Reference proteome</keyword>
<feature type="compositionally biased region" description="Low complexity" evidence="1">
    <location>
        <begin position="115"/>
        <end position="125"/>
    </location>
</feature>